<evidence type="ECO:0000313" key="1">
    <source>
        <dbReference type="EMBL" id="RQW75700.1"/>
    </source>
</evidence>
<dbReference type="OrthoDB" id="2453073at2"/>
<dbReference type="RefSeq" id="WP_124762707.1">
    <property type="nucleotide sequence ID" value="NZ_JAFBDY010000002.1"/>
</dbReference>
<dbReference type="Proteomes" id="UP000274033">
    <property type="component" value="Unassembled WGS sequence"/>
</dbReference>
<organism evidence="1 2">
    <name type="scientific">Lysinibacillus composti</name>
    <dbReference type="NCBI Taxonomy" id="720633"/>
    <lineage>
        <taxon>Bacteria</taxon>
        <taxon>Bacillati</taxon>
        <taxon>Bacillota</taxon>
        <taxon>Bacilli</taxon>
        <taxon>Bacillales</taxon>
        <taxon>Bacillaceae</taxon>
        <taxon>Lysinibacillus</taxon>
    </lineage>
</organism>
<dbReference type="AlphaFoldDB" id="A0A3N9UI15"/>
<evidence type="ECO:0000313" key="2">
    <source>
        <dbReference type="Proteomes" id="UP000274033"/>
    </source>
</evidence>
<comment type="caution">
    <text evidence="1">The sequence shown here is derived from an EMBL/GenBank/DDBJ whole genome shotgun (WGS) entry which is preliminary data.</text>
</comment>
<protein>
    <submittedName>
        <fullName evidence="1">Uncharacterized protein</fullName>
    </submittedName>
</protein>
<proteinExistence type="predicted"/>
<accession>A0A3N9UI15</accession>
<sequence>MTTNASKQYNGIILLTGYLQRLYVMEEVLVKVGEPSSSERFHKVKDYLDQIYAIIPVFEETKSLTTEQLQLLQSITGHTEELMSTYFRQLPMSFNQKLAIVGSSLFAEQQVNAGIIRLGEIFNVEVNRDFHQRVKFYQDRTKIINYLVHVLHKKEQPEEQMLKPIEMWFNDVMRNREHILNDMKHIGTMIGF</sequence>
<gene>
    <name evidence="1" type="ORF">EBB45_03510</name>
</gene>
<reference evidence="1 2" key="1">
    <citation type="journal article" date="2013" name="J. Microbiol.">
        <title>Lysinibacillus chungkukjangi sp. nov., isolated from Chungkukjang, Korean fermented soybean food.</title>
        <authorList>
            <person name="Kim S.J."/>
            <person name="Jang Y.H."/>
            <person name="Hamada M."/>
            <person name="Ahn J.H."/>
            <person name="Weon H.Y."/>
            <person name="Suzuki K."/>
            <person name="Whang K.S."/>
            <person name="Kwon S.W."/>
        </authorList>
    </citation>
    <scope>NUCLEOTIDE SEQUENCE [LARGE SCALE GENOMIC DNA]</scope>
    <source>
        <strain evidence="1 2">MCCC 1A12701</strain>
    </source>
</reference>
<name>A0A3N9UI15_9BACI</name>
<dbReference type="EMBL" id="RRCT01000002">
    <property type="protein sequence ID" value="RQW75700.1"/>
    <property type="molecule type" value="Genomic_DNA"/>
</dbReference>
<keyword evidence="2" id="KW-1185">Reference proteome</keyword>